<organism evidence="5 6">
    <name type="scientific">Deinococcus metalli</name>
    <dbReference type="NCBI Taxonomy" id="1141878"/>
    <lineage>
        <taxon>Bacteria</taxon>
        <taxon>Thermotogati</taxon>
        <taxon>Deinococcota</taxon>
        <taxon>Deinococci</taxon>
        <taxon>Deinococcales</taxon>
        <taxon>Deinococcaceae</taxon>
        <taxon>Deinococcus</taxon>
    </lineage>
</organism>
<evidence type="ECO:0000259" key="3">
    <source>
        <dbReference type="Pfam" id="PF00195"/>
    </source>
</evidence>
<keyword evidence="6" id="KW-1185">Reference proteome</keyword>
<dbReference type="CDD" id="cd00831">
    <property type="entry name" value="CHS_like"/>
    <property type="match status" value="1"/>
</dbReference>
<dbReference type="InterPro" id="IPR012328">
    <property type="entry name" value="Chalcone/stilbene_synt_C"/>
</dbReference>
<dbReference type="SUPFAM" id="SSF53901">
    <property type="entry name" value="Thiolase-like"/>
    <property type="match status" value="2"/>
</dbReference>
<dbReference type="InterPro" id="IPR001099">
    <property type="entry name" value="Chalcone/stilbene_synt_N"/>
</dbReference>
<feature type="domain" description="Chalcone/stilbene synthase C-terminal" evidence="4">
    <location>
        <begin position="245"/>
        <end position="372"/>
    </location>
</feature>
<dbReference type="PIRSF" id="PIRSF000451">
    <property type="entry name" value="PKS_III"/>
    <property type="match status" value="1"/>
</dbReference>
<reference evidence="6" key="1">
    <citation type="journal article" date="2019" name="Int. J. Syst. Evol. Microbiol.">
        <title>The Global Catalogue of Microorganisms (GCM) 10K type strain sequencing project: providing services to taxonomists for standard genome sequencing and annotation.</title>
        <authorList>
            <consortium name="The Broad Institute Genomics Platform"/>
            <consortium name="The Broad Institute Genome Sequencing Center for Infectious Disease"/>
            <person name="Wu L."/>
            <person name="Ma J."/>
        </authorList>
    </citation>
    <scope>NUCLEOTIDE SEQUENCE [LARGE SCALE GENOMIC DNA]</scope>
    <source>
        <strain evidence="6">CGMCC 1.18437</strain>
    </source>
</reference>
<feature type="domain" description="Chalcone/stilbene synthase N-terminal" evidence="3">
    <location>
        <begin position="72"/>
        <end position="217"/>
    </location>
</feature>
<comment type="similarity">
    <text evidence="1">Belongs to the thiolase-like superfamily. Chalcone/stilbene synthases family.</text>
</comment>
<sequence>MPVYLHAVQTAVPTTAYSQDVIRDIIRSQPELDRLAQRLTTSVFNASGIDQRHSVVTEFQADPDASPGLFFDPSTGRLLTPSTGARNEYYIVHATELFVRAAGAALAACPGLTADDITHVVTVSCTGFYAPGPEYAIVRALGLRPNVSRFHVGFMGCYAAFPALKMAKAFCEADPSAVVLVVCAELCTIHMHSARDADTLIANSVFADGAAAAVVSARTPAVSAPVLRLDHFETTLTPAGVGEADMAWTIGDQGYDMVLSTYVPAIIEAHIGDALAPLFAHEPALGDDPLNGIAQWAIHPGGRSILDKVQASLGLSDEQLHPSREILRQYGNMSSATVLFILADLLRDAGSGDRVCAMAFGPGLTVESGLMTKLTGLA</sequence>
<keyword evidence="2" id="KW-0808">Transferase</keyword>
<gene>
    <name evidence="5" type="ORF">GCM10017781_45490</name>
</gene>
<evidence type="ECO:0000313" key="6">
    <source>
        <dbReference type="Proteomes" id="UP000619376"/>
    </source>
</evidence>
<dbReference type="PANTHER" id="PTHR11877">
    <property type="entry name" value="HYDROXYMETHYLGLUTARYL-COA SYNTHASE"/>
    <property type="match status" value="1"/>
</dbReference>
<accession>A0ABQ3JVC4</accession>
<dbReference type="EMBL" id="BNAJ01000021">
    <property type="protein sequence ID" value="GHF64538.1"/>
    <property type="molecule type" value="Genomic_DNA"/>
</dbReference>
<evidence type="ECO:0000256" key="2">
    <source>
        <dbReference type="ARBA" id="ARBA00022679"/>
    </source>
</evidence>
<protein>
    <submittedName>
        <fullName evidence="5">Naringenin-chalcone synthase</fullName>
    </submittedName>
</protein>
<dbReference type="Gene3D" id="3.40.47.10">
    <property type="match status" value="2"/>
</dbReference>
<proteinExistence type="inferred from homology"/>
<dbReference type="PANTHER" id="PTHR11877:SF46">
    <property type="entry name" value="TYPE III POLYKETIDE SYNTHASE A"/>
    <property type="match status" value="1"/>
</dbReference>
<evidence type="ECO:0000259" key="4">
    <source>
        <dbReference type="Pfam" id="PF02797"/>
    </source>
</evidence>
<evidence type="ECO:0000256" key="1">
    <source>
        <dbReference type="ARBA" id="ARBA00005531"/>
    </source>
</evidence>
<dbReference type="Pfam" id="PF00195">
    <property type="entry name" value="Chal_sti_synt_N"/>
    <property type="match status" value="1"/>
</dbReference>
<comment type="caution">
    <text evidence="5">The sequence shown here is derived from an EMBL/GenBank/DDBJ whole genome shotgun (WGS) entry which is preliminary data.</text>
</comment>
<dbReference type="InterPro" id="IPR016039">
    <property type="entry name" value="Thiolase-like"/>
</dbReference>
<dbReference type="Pfam" id="PF02797">
    <property type="entry name" value="Chal_sti_synt_C"/>
    <property type="match status" value="1"/>
</dbReference>
<dbReference type="Proteomes" id="UP000619376">
    <property type="component" value="Unassembled WGS sequence"/>
</dbReference>
<name>A0ABQ3JVC4_9DEIO</name>
<evidence type="ECO:0000313" key="5">
    <source>
        <dbReference type="EMBL" id="GHF64538.1"/>
    </source>
</evidence>
<dbReference type="InterPro" id="IPR011141">
    <property type="entry name" value="Polyketide_synthase_type-III"/>
</dbReference>